<comment type="caution">
    <text evidence="2">The sequence shown here is derived from an EMBL/GenBank/DDBJ whole genome shotgun (WGS) entry which is preliminary data.</text>
</comment>
<sequence>MRTFVREPRSSHRVTKDRLSPGLKPPTSGLEAGGDNLGLDKVYSMAFVYTAPPQQGDLRLLGPRQAKTSAADKRATEEFLQISGQVRTPLISQRQWVGGGARAETRDNRVLVGLKAGCAGQCTTSGHELSLNSGRENILRLHQQWPGVPVPRENATTIINTADLSDLLTLSTLSQTAET</sequence>
<gene>
    <name evidence="2" type="ORF">PoB_000164800</name>
</gene>
<evidence type="ECO:0000256" key="1">
    <source>
        <dbReference type="SAM" id="MobiDB-lite"/>
    </source>
</evidence>
<keyword evidence="3" id="KW-1185">Reference proteome</keyword>
<evidence type="ECO:0000313" key="3">
    <source>
        <dbReference type="Proteomes" id="UP000735302"/>
    </source>
</evidence>
<name>A0AAV3XYS4_9GAST</name>
<accession>A0AAV3XYS4</accession>
<reference evidence="2 3" key="1">
    <citation type="journal article" date="2021" name="Elife">
        <title>Chloroplast acquisition without the gene transfer in kleptoplastic sea slugs, Plakobranchus ocellatus.</title>
        <authorList>
            <person name="Maeda T."/>
            <person name="Takahashi S."/>
            <person name="Yoshida T."/>
            <person name="Shimamura S."/>
            <person name="Takaki Y."/>
            <person name="Nagai Y."/>
            <person name="Toyoda A."/>
            <person name="Suzuki Y."/>
            <person name="Arimoto A."/>
            <person name="Ishii H."/>
            <person name="Satoh N."/>
            <person name="Nishiyama T."/>
            <person name="Hasebe M."/>
            <person name="Maruyama T."/>
            <person name="Minagawa J."/>
            <person name="Obokata J."/>
            <person name="Shigenobu S."/>
        </authorList>
    </citation>
    <scope>NUCLEOTIDE SEQUENCE [LARGE SCALE GENOMIC DNA]</scope>
</reference>
<evidence type="ECO:0000313" key="2">
    <source>
        <dbReference type="EMBL" id="GFN75142.1"/>
    </source>
</evidence>
<organism evidence="2 3">
    <name type="scientific">Plakobranchus ocellatus</name>
    <dbReference type="NCBI Taxonomy" id="259542"/>
    <lineage>
        <taxon>Eukaryota</taxon>
        <taxon>Metazoa</taxon>
        <taxon>Spiralia</taxon>
        <taxon>Lophotrochozoa</taxon>
        <taxon>Mollusca</taxon>
        <taxon>Gastropoda</taxon>
        <taxon>Heterobranchia</taxon>
        <taxon>Euthyneura</taxon>
        <taxon>Panpulmonata</taxon>
        <taxon>Sacoglossa</taxon>
        <taxon>Placobranchoidea</taxon>
        <taxon>Plakobranchidae</taxon>
        <taxon>Plakobranchus</taxon>
    </lineage>
</organism>
<dbReference type="Proteomes" id="UP000735302">
    <property type="component" value="Unassembled WGS sequence"/>
</dbReference>
<feature type="compositionally biased region" description="Basic and acidic residues" evidence="1">
    <location>
        <begin position="1"/>
        <end position="19"/>
    </location>
</feature>
<dbReference type="EMBL" id="BLXT01000255">
    <property type="protein sequence ID" value="GFN75142.1"/>
    <property type="molecule type" value="Genomic_DNA"/>
</dbReference>
<protein>
    <submittedName>
        <fullName evidence="2">Uncharacterized protein</fullName>
    </submittedName>
</protein>
<feature type="region of interest" description="Disordered" evidence="1">
    <location>
        <begin position="1"/>
        <end position="32"/>
    </location>
</feature>
<dbReference type="AlphaFoldDB" id="A0AAV3XYS4"/>
<proteinExistence type="predicted"/>